<comment type="caution">
    <text evidence="1">The sequence shown here is derived from an EMBL/GenBank/DDBJ whole genome shotgun (WGS) entry which is preliminary data.</text>
</comment>
<proteinExistence type="predicted"/>
<accession>A0AAV0FUM4</accession>
<dbReference type="AlphaFoldDB" id="A0AAV0FUM4"/>
<organism evidence="1 2">
    <name type="scientific">Cuscuta epithymum</name>
    <dbReference type="NCBI Taxonomy" id="186058"/>
    <lineage>
        <taxon>Eukaryota</taxon>
        <taxon>Viridiplantae</taxon>
        <taxon>Streptophyta</taxon>
        <taxon>Embryophyta</taxon>
        <taxon>Tracheophyta</taxon>
        <taxon>Spermatophyta</taxon>
        <taxon>Magnoliopsida</taxon>
        <taxon>eudicotyledons</taxon>
        <taxon>Gunneridae</taxon>
        <taxon>Pentapetalae</taxon>
        <taxon>asterids</taxon>
        <taxon>lamiids</taxon>
        <taxon>Solanales</taxon>
        <taxon>Convolvulaceae</taxon>
        <taxon>Cuscuteae</taxon>
        <taxon>Cuscuta</taxon>
        <taxon>Cuscuta subgen. Cuscuta</taxon>
    </lineage>
</organism>
<keyword evidence="2" id="KW-1185">Reference proteome</keyword>
<dbReference type="Proteomes" id="UP001152523">
    <property type="component" value="Unassembled WGS sequence"/>
</dbReference>
<evidence type="ECO:0000313" key="2">
    <source>
        <dbReference type="Proteomes" id="UP001152523"/>
    </source>
</evidence>
<name>A0AAV0FUM4_9ASTE</name>
<evidence type="ECO:0000313" key="1">
    <source>
        <dbReference type="EMBL" id="CAH9138985.1"/>
    </source>
</evidence>
<protein>
    <submittedName>
        <fullName evidence="1">Uncharacterized protein</fullName>
    </submittedName>
</protein>
<dbReference type="EMBL" id="CAMAPF010001014">
    <property type="protein sequence ID" value="CAH9138985.1"/>
    <property type="molecule type" value="Genomic_DNA"/>
</dbReference>
<reference evidence="1" key="1">
    <citation type="submission" date="2022-07" db="EMBL/GenBank/DDBJ databases">
        <authorList>
            <person name="Macas J."/>
            <person name="Novak P."/>
            <person name="Neumann P."/>
        </authorList>
    </citation>
    <scope>NUCLEOTIDE SEQUENCE</scope>
</reference>
<sequence>MNLKQFDENTSKLNKSEDERQEKSSVIQVYIPEICSVAGLIRKFPSSFASLTLVHMDGKSKDNRKLNQVINESSEFLFTEVILRKYRCKVRNSLGVLSEEDRWYRDKNLAYVGHSVRKNIRDANEHMTVVLLSLDSSDMGLKGTDNFAFGSSVEEKVDEIKEIGAVDNFKNHGDVIGFNSEYQWGGTNVNLDYTIQAAEMNIPKIEYLVELSLKPQISVFCVAAESERIKFLEKMLEGKPRLQGKMLMLGCYNLYNNKEHYATMFLLLFLPAMKYIWKKIQVPKLKVQKPVTYWEGRGARMKGKWKIMADSYHPP</sequence>
<gene>
    <name evidence="1" type="ORF">CEPIT_LOCUS37242</name>
</gene>